<feature type="region of interest" description="Disordered" evidence="1">
    <location>
        <begin position="1"/>
        <end position="78"/>
    </location>
</feature>
<name>A0A0K0E332_STRER</name>
<dbReference type="InterPro" id="IPR012337">
    <property type="entry name" value="RNaseH-like_sf"/>
</dbReference>
<evidence type="ECO:0000256" key="1">
    <source>
        <dbReference type="SAM" id="MobiDB-lite"/>
    </source>
</evidence>
<dbReference type="WBParaSite" id="TCONS_00005650.p1">
    <property type="protein sequence ID" value="TCONS_00005650.p1"/>
    <property type="gene ID" value="XLOC_003908"/>
</dbReference>
<dbReference type="Gene3D" id="3.30.420.10">
    <property type="entry name" value="Ribonuclease H-like superfamily/Ribonuclease H"/>
    <property type="match status" value="1"/>
</dbReference>
<proteinExistence type="predicted"/>
<organism evidence="3">
    <name type="scientific">Strongyloides stercoralis</name>
    <name type="common">Threadworm</name>
    <dbReference type="NCBI Taxonomy" id="6248"/>
    <lineage>
        <taxon>Eukaryota</taxon>
        <taxon>Metazoa</taxon>
        <taxon>Ecdysozoa</taxon>
        <taxon>Nematoda</taxon>
        <taxon>Chromadorea</taxon>
        <taxon>Rhabditida</taxon>
        <taxon>Tylenchina</taxon>
        <taxon>Panagrolaimomorpha</taxon>
        <taxon>Strongyloidoidea</taxon>
        <taxon>Strongyloididae</taxon>
        <taxon>Strongyloides</taxon>
    </lineage>
</organism>
<dbReference type="SUPFAM" id="SSF53098">
    <property type="entry name" value="Ribonuclease H-like"/>
    <property type="match status" value="1"/>
</dbReference>
<dbReference type="InterPro" id="IPR036397">
    <property type="entry name" value="RNaseH_sf"/>
</dbReference>
<evidence type="ECO:0000313" key="3">
    <source>
        <dbReference type="WBParaSite" id="SSTP_0000390300.1"/>
    </source>
</evidence>
<dbReference type="GO" id="GO:0003676">
    <property type="term" value="F:nucleic acid binding"/>
    <property type="evidence" value="ECO:0007669"/>
    <property type="project" value="InterPro"/>
</dbReference>
<dbReference type="AlphaFoldDB" id="A0A0K0E332"/>
<evidence type="ECO:0000313" key="2">
    <source>
        <dbReference type="Proteomes" id="UP000035681"/>
    </source>
</evidence>
<dbReference type="Proteomes" id="UP000035681">
    <property type="component" value="Unplaced"/>
</dbReference>
<feature type="compositionally biased region" description="Basic and acidic residues" evidence="1">
    <location>
        <begin position="37"/>
        <end position="61"/>
    </location>
</feature>
<accession>A0A0K0E332</accession>
<sequence length="704" mass="82473">MSRRFDDNYNKDDSNSDDYNSDSCRYKNKHNNSRRYGSRDRSREDDERVNRFDNNHYESSHRRFVNHHPSSSKDKKWRVPSTVENFKKGNEEIREKINTFVEVAKQNNGFLDDVEKFRVHLDAFLNSIEDITNLYHLKAIKGKETLTVENRHCLIQVAINTLNLFHDSIFGEWERIIKFKLDPRFTVQRIESKCREKLISKRMAEYVFTEPKLYSEISEPLLIKQGLLLGLTSMGKEVDFYMKTNCFKEKLNEIKNEMLKIVQCSNQDEMNNLFANGFLLFDTSIDGNNYSYDFYAIKEATMKFFDIPIQYGDGTSKNYGIEYNFPNPDVDIIVETFTKGGTDQIYCLDRLFARCLATPPSKEITIESLRKFGHNSVADIFMNLNIEEMSVDVDFPIEFNDYAQCNYPPEGFYNGRISSDRIKKIYNEQAFKNFVKYLKDLESKKKSPVTAYITFKCGRELEMFSVLSYFLFYCERYLYILDIKAIKHDKIPEMLEAIFNNEGILKVLKSPIDYRVLFGHYNYCLSLKTPVKLHFLSNMLSGLHEPNDSTGKNPFMTYSDRYLDLIAGANELYIPGGDVNDKKFLLSCLEERSEKEVRKIKRQMNNALGRLLMSGISFSKTVQFVLGIPFDKSFASRTEWYRRPILTDQEVYMVTETKALYDCVHALLKYAHTINFDKKIFSIKNITFSSIDAKEYGKYLSTNF</sequence>
<dbReference type="WBParaSite" id="SSTP_0000390300.1">
    <property type="protein sequence ID" value="SSTP_0000390300.1"/>
    <property type="gene ID" value="SSTP_0000390300"/>
</dbReference>
<reference evidence="3" key="1">
    <citation type="submission" date="2015-08" db="UniProtKB">
        <authorList>
            <consortium name="WormBaseParasite"/>
        </authorList>
    </citation>
    <scope>IDENTIFICATION</scope>
</reference>
<feature type="compositionally biased region" description="Basic and acidic residues" evidence="1">
    <location>
        <begin position="1"/>
        <end position="14"/>
    </location>
</feature>
<evidence type="ECO:0000313" key="4">
    <source>
        <dbReference type="WBParaSite" id="TCONS_00005650.p1"/>
    </source>
</evidence>
<protein>
    <submittedName>
        <fullName evidence="4">3'-5' exonuclease domain-containing protein</fullName>
    </submittedName>
    <submittedName>
        <fullName evidence="3">AAA domain-containing protein</fullName>
    </submittedName>
</protein>
<keyword evidence="2" id="KW-1185">Reference proteome</keyword>